<dbReference type="GO" id="GO:0003677">
    <property type="term" value="F:DNA binding"/>
    <property type="evidence" value="ECO:0007669"/>
    <property type="project" value="UniProtKB-KW"/>
</dbReference>
<dbReference type="PRINTS" id="PR00778">
    <property type="entry name" value="HTHARSR"/>
</dbReference>
<dbReference type="Proteomes" id="UP000276770">
    <property type="component" value="Unassembled WGS sequence"/>
</dbReference>
<dbReference type="InterPro" id="IPR036388">
    <property type="entry name" value="WH-like_DNA-bd_sf"/>
</dbReference>
<gene>
    <name evidence="3" type="ORF">D9X91_14930</name>
</gene>
<protein>
    <submittedName>
        <fullName evidence="3">ArsR family transcriptional regulator</fullName>
    </submittedName>
</protein>
<name>A0A3L7JVR2_9BACI</name>
<reference evidence="3 4" key="1">
    <citation type="submission" date="2018-10" db="EMBL/GenBank/DDBJ databases">
        <title>Falsibacillus sp. genome draft.</title>
        <authorList>
            <person name="Shi S."/>
        </authorList>
    </citation>
    <scope>NUCLEOTIDE SEQUENCE [LARGE SCALE GENOMIC DNA]</scope>
    <source>
        <strain evidence="3 4">GY 10110</strain>
    </source>
</reference>
<comment type="caution">
    <text evidence="3">The sequence shown here is derived from an EMBL/GenBank/DDBJ whole genome shotgun (WGS) entry which is preliminary data.</text>
</comment>
<dbReference type="Pfam" id="PF01022">
    <property type="entry name" value="HTH_5"/>
    <property type="match status" value="1"/>
</dbReference>
<dbReference type="CDD" id="cd00090">
    <property type="entry name" value="HTH_ARSR"/>
    <property type="match status" value="1"/>
</dbReference>
<organism evidence="3 4">
    <name type="scientific">Falsibacillus albus</name>
    <dbReference type="NCBI Taxonomy" id="2478915"/>
    <lineage>
        <taxon>Bacteria</taxon>
        <taxon>Bacillati</taxon>
        <taxon>Bacillota</taxon>
        <taxon>Bacilli</taxon>
        <taxon>Bacillales</taxon>
        <taxon>Bacillaceae</taxon>
        <taxon>Falsibacillus</taxon>
    </lineage>
</organism>
<proteinExistence type="predicted"/>
<evidence type="ECO:0000256" key="1">
    <source>
        <dbReference type="ARBA" id="ARBA00023125"/>
    </source>
</evidence>
<dbReference type="PANTHER" id="PTHR38600:SF2">
    <property type="entry name" value="SLL0088 PROTEIN"/>
    <property type="match status" value="1"/>
</dbReference>
<dbReference type="PANTHER" id="PTHR38600">
    <property type="entry name" value="TRANSCRIPTIONAL REGULATORY PROTEIN"/>
    <property type="match status" value="1"/>
</dbReference>
<dbReference type="OrthoDB" id="9799175at2"/>
<dbReference type="Gene3D" id="1.10.10.10">
    <property type="entry name" value="Winged helix-like DNA-binding domain superfamily/Winged helix DNA-binding domain"/>
    <property type="match status" value="1"/>
</dbReference>
<dbReference type="InterPro" id="IPR011991">
    <property type="entry name" value="ArsR-like_HTH"/>
</dbReference>
<feature type="domain" description="HTH arsR-type" evidence="2">
    <location>
        <begin position="1"/>
        <end position="93"/>
    </location>
</feature>
<dbReference type="InterPro" id="IPR036390">
    <property type="entry name" value="WH_DNA-bd_sf"/>
</dbReference>
<keyword evidence="4" id="KW-1185">Reference proteome</keyword>
<dbReference type="SUPFAM" id="SSF46785">
    <property type="entry name" value="Winged helix' DNA-binding domain"/>
    <property type="match status" value="1"/>
</dbReference>
<dbReference type="SMART" id="SM00418">
    <property type="entry name" value="HTH_ARSR"/>
    <property type="match status" value="1"/>
</dbReference>
<dbReference type="GO" id="GO:0003700">
    <property type="term" value="F:DNA-binding transcription factor activity"/>
    <property type="evidence" value="ECO:0007669"/>
    <property type="project" value="InterPro"/>
</dbReference>
<dbReference type="AlphaFoldDB" id="A0A3L7JVR2"/>
<keyword evidence="1" id="KW-0238">DNA-binding</keyword>
<sequence length="108" mass="12556">MSAEKAKHDVFQAVADPTRRKLLMLLVEKEMSVKAITAEFPITRTAISKHLRILADAGLVKDRKTGRETKYSLTPEPLQELKKWLDYFELYWENKLSALKHLVENEED</sequence>
<accession>A0A3L7JVR2</accession>
<dbReference type="InterPro" id="IPR001845">
    <property type="entry name" value="HTH_ArsR_DNA-bd_dom"/>
</dbReference>
<evidence type="ECO:0000259" key="2">
    <source>
        <dbReference type="PROSITE" id="PS50987"/>
    </source>
</evidence>
<dbReference type="EMBL" id="RCVZ01000010">
    <property type="protein sequence ID" value="RLQ94344.1"/>
    <property type="molecule type" value="Genomic_DNA"/>
</dbReference>
<dbReference type="NCBIfam" id="NF033788">
    <property type="entry name" value="HTH_metalloreg"/>
    <property type="match status" value="1"/>
</dbReference>
<dbReference type="RefSeq" id="WP_121681435.1">
    <property type="nucleotide sequence ID" value="NZ_RCVZ01000010.1"/>
</dbReference>
<dbReference type="PROSITE" id="PS50987">
    <property type="entry name" value="HTH_ARSR_2"/>
    <property type="match status" value="1"/>
</dbReference>
<evidence type="ECO:0000313" key="4">
    <source>
        <dbReference type="Proteomes" id="UP000276770"/>
    </source>
</evidence>
<evidence type="ECO:0000313" key="3">
    <source>
        <dbReference type="EMBL" id="RLQ94344.1"/>
    </source>
</evidence>